<gene>
    <name evidence="1" type="ORF">BD310DRAFT_976634</name>
</gene>
<keyword evidence="2" id="KW-1185">Reference proteome</keyword>
<protein>
    <submittedName>
        <fullName evidence="1">Uncharacterized protein</fullName>
    </submittedName>
</protein>
<dbReference type="EMBL" id="ML145114">
    <property type="protein sequence ID" value="TBU59443.1"/>
    <property type="molecule type" value="Genomic_DNA"/>
</dbReference>
<proteinExistence type="predicted"/>
<dbReference type="Proteomes" id="UP000292082">
    <property type="component" value="Unassembled WGS sequence"/>
</dbReference>
<evidence type="ECO:0000313" key="1">
    <source>
        <dbReference type="EMBL" id="TBU59443.1"/>
    </source>
</evidence>
<sequence>MSTSPGPELRWHVAVLSRPLITIYGSPQSSTPVPGFRGSSANTPDLFWYKCTSLDPTRVVRKTATAKSVAVAFEASSLRGCGGVIDYFIATTRAMPPADVMHSPTPPLLIFAWRSQL</sequence>
<evidence type="ECO:0000313" key="2">
    <source>
        <dbReference type="Proteomes" id="UP000292082"/>
    </source>
</evidence>
<accession>A0A4Q9PXJ0</accession>
<dbReference type="AlphaFoldDB" id="A0A4Q9PXJ0"/>
<name>A0A4Q9PXJ0_9APHY</name>
<organism evidence="1 2">
    <name type="scientific">Dichomitus squalens</name>
    <dbReference type="NCBI Taxonomy" id="114155"/>
    <lineage>
        <taxon>Eukaryota</taxon>
        <taxon>Fungi</taxon>
        <taxon>Dikarya</taxon>
        <taxon>Basidiomycota</taxon>
        <taxon>Agaricomycotina</taxon>
        <taxon>Agaricomycetes</taxon>
        <taxon>Polyporales</taxon>
        <taxon>Polyporaceae</taxon>
        <taxon>Dichomitus</taxon>
    </lineage>
</organism>
<reference evidence="1 2" key="1">
    <citation type="submission" date="2019-01" db="EMBL/GenBank/DDBJ databases">
        <title>Draft genome sequences of three monokaryotic isolates of the white-rot basidiomycete fungus Dichomitus squalens.</title>
        <authorList>
            <consortium name="DOE Joint Genome Institute"/>
            <person name="Lopez S.C."/>
            <person name="Andreopoulos B."/>
            <person name="Pangilinan J."/>
            <person name="Lipzen A."/>
            <person name="Riley R."/>
            <person name="Ahrendt S."/>
            <person name="Ng V."/>
            <person name="Barry K."/>
            <person name="Daum C."/>
            <person name="Grigoriev I.V."/>
            <person name="Hilden K.S."/>
            <person name="Makela M.R."/>
            <person name="de Vries R.P."/>
        </authorList>
    </citation>
    <scope>NUCLEOTIDE SEQUENCE [LARGE SCALE GENOMIC DNA]</scope>
    <source>
        <strain evidence="1 2">CBS 464.89</strain>
    </source>
</reference>